<evidence type="ECO:0000256" key="6">
    <source>
        <dbReference type="ARBA" id="ARBA00023136"/>
    </source>
</evidence>
<dbReference type="AlphaFoldDB" id="A0A1N6N576"/>
<feature type="transmembrane region" description="Helical" evidence="7">
    <location>
        <begin position="125"/>
        <end position="147"/>
    </location>
</feature>
<evidence type="ECO:0000256" key="4">
    <source>
        <dbReference type="ARBA" id="ARBA00022692"/>
    </source>
</evidence>
<keyword evidence="8" id="KW-0969">Cilium</keyword>
<evidence type="ECO:0000313" key="8">
    <source>
        <dbReference type="EMBL" id="SIP87216.1"/>
    </source>
</evidence>
<organism evidence="8 9">
    <name type="scientific">Cellulosimicrobium aquatile</name>
    <dbReference type="NCBI Taxonomy" id="1612203"/>
    <lineage>
        <taxon>Bacteria</taxon>
        <taxon>Bacillati</taxon>
        <taxon>Actinomycetota</taxon>
        <taxon>Actinomycetes</taxon>
        <taxon>Micrococcales</taxon>
        <taxon>Promicromonosporaceae</taxon>
        <taxon>Cellulosimicrobium</taxon>
    </lineage>
</organism>
<keyword evidence="5 7" id="KW-1133">Transmembrane helix</keyword>
<accession>A0A1N6N576</accession>
<dbReference type="EMBL" id="FTMI01000001">
    <property type="protein sequence ID" value="SIP87216.1"/>
    <property type="molecule type" value="Genomic_DNA"/>
</dbReference>
<gene>
    <name evidence="8" type="ORF">SAMN05518682_0152</name>
</gene>
<feature type="transmembrane region" description="Helical" evidence="7">
    <location>
        <begin position="167"/>
        <end position="192"/>
    </location>
</feature>
<dbReference type="Pfam" id="PF01311">
    <property type="entry name" value="Bac_export_1"/>
    <property type="match status" value="1"/>
</dbReference>
<dbReference type="InterPro" id="IPR002010">
    <property type="entry name" value="T3SS_IM_R"/>
</dbReference>
<keyword evidence="9" id="KW-1185">Reference proteome</keyword>
<evidence type="ECO:0000256" key="3">
    <source>
        <dbReference type="ARBA" id="ARBA00022475"/>
    </source>
</evidence>
<protein>
    <submittedName>
        <fullName evidence="8">Flagellar biosynthetic protein FliR</fullName>
    </submittedName>
</protein>
<dbReference type="PANTHER" id="PTHR30065:SF1">
    <property type="entry name" value="SURFACE PRESENTATION OF ANTIGENS PROTEIN SPAR"/>
    <property type="match status" value="1"/>
</dbReference>
<dbReference type="GO" id="GO:0005886">
    <property type="term" value="C:plasma membrane"/>
    <property type="evidence" value="ECO:0007669"/>
    <property type="project" value="UniProtKB-SubCell"/>
</dbReference>
<dbReference type="PRINTS" id="PR00953">
    <property type="entry name" value="TYPE3IMRPROT"/>
</dbReference>
<evidence type="ECO:0000256" key="2">
    <source>
        <dbReference type="ARBA" id="ARBA00009772"/>
    </source>
</evidence>
<keyword evidence="6 7" id="KW-0472">Membrane</keyword>
<dbReference type="GO" id="GO:0006605">
    <property type="term" value="P:protein targeting"/>
    <property type="evidence" value="ECO:0007669"/>
    <property type="project" value="InterPro"/>
</dbReference>
<dbReference type="GeneID" id="66334828"/>
<evidence type="ECO:0000256" key="7">
    <source>
        <dbReference type="SAM" id="Phobius"/>
    </source>
</evidence>
<evidence type="ECO:0000256" key="5">
    <source>
        <dbReference type="ARBA" id="ARBA00022989"/>
    </source>
</evidence>
<evidence type="ECO:0000313" key="9">
    <source>
        <dbReference type="Proteomes" id="UP000186235"/>
    </source>
</evidence>
<dbReference type="PANTHER" id="PTHR30065">
    <property type="entry name" value="FLAGELLAR BIOSYNTHETIC PROTEIN FLIR"/>
    <property type="match status" value="1"/>
</dbReference>
<dbReference type="Proteomes" id="UP000186235">
    <property type="component" value="Unassembled WGS sequence"/>
</dbReference>
<keyword evidence="3" id="KW-1003">Cell membrane</keyword>
<proteinExistence type="inferred from homology"/>
<sequence>MQLEIDLAWLQATMLAGVRMAAFMTIAPPFSHHAIPRQVRAILAVSLGLVVSGRAAPGYEATGTATFLAHLVAEAVTGAMLGTLVMVVFSAITAAGAHLDLFGGFSLGMAYDPQTNVNGSQFTRLFALLAVVLMFVSDAYQLMVLGLARSYEAVPVGGLAGVPAASFVEALTGSFVAGLQIAGPIVVVLFLADAGLGLVNRVAPALNAFAMGFPLKIFLTLALVGTVLVALPHVVSVLTAEAVRRMGGVG</sequence>
<feature type="transmembrane region" description="Helical" evidence="7">
    <location>
        <begin position="213"/>
        <end position="235"/>
    </location>
</feature>
<comment type="similarity">
    <text evidence="2">Belongs to the FliR/MopE/SpaR family.</text>
</comment>
<keyword evidence="4 7" id="KW-0812">Transmembrane</keyword>
<feature type="transmembrane region" description="Helical" evidence="7">
    <location>
        <begin position="39"/>
        <end position="59"/>
    </location>
</feature>
<dbReference type="RefSeq" id="WP_076403288.1">
    <property type="nucleotide sequence ID" value="NZ_FTMI01000001.1"/>
</dbReference>
<evidence type="ECO:0000256" key="1">
    <source>
        <dbReference type="ARBA" id="ARBA00004651"/>
    </source>
</evidence>
<keyword evidence="8" id="KW-0282">Flagellum</keyword>
<name>A0A1N6N576_9MICO</name>
<feature type="transmembrane region" description="Helical" evidence="7">
    <location>
        <begin position="6"/>
        <end position="27"/>
    </location>
</feature>
<reference evidence="9" key="1">
    <citation type="submission" date="2017-01" db="EMBL/GenBank/DDBJ databases">
        <authorList>
            <person name="Varghese N."/>
            <person name="Submissions S."/>
        </authorList>
    </citation>
    <scope>NUCLEOTIDE SEQUENCE [LARGE SCALE GENOMIC DNA]</scope>
    <source>
        <strain evidence="9">3bp</strain>
    </source>
</reference>
<feature type="transmembrane region" description="Helical" evidence="7">
    <location>
        <begin position="79"/>
        <end position="105"/>
    </location>
</feature>
<keyword evidence="8" id="KW-0966">Cell projection</keyword>
<comment type="subcellular location">
    <subcellularLocation>
        <location evidence="1">Cell membrane</location>
        <topology evidence="1">Multi-pass membrane protein</topology>
    </subcellularLocation>
</comment>